<gene>
    <name evidence="2" type="ORF">IFR04_006611</name>
</gene>
<organism evidence="2 3">
    <name type="scientific">Cadophora malorum</name>
    <dbReference type="NCBI Taxonomy" id="108018"/>
    <lineage>
        <taxon>Eukaryota</taxon>
        <taxon>Fungi</taxon>
        <taxon>Dikarya</taxon>
        <taxon>Ascomycota</taxon>
        <taxon>Pezizomycotina</taxon>
        <taxon>Leotiomycetes</taxon>
        <taxon>Helotiales</taxon>
        <taxon>Ploettnerulaceae</taxon>
        <taxon>Cadophora</taxon>
    </lineage>
</organism>
<dbReference type="EMBL" id="JAFJYH010000088">
    <property type="protein sequence ID" value="KAG4420233.1"/>
    <property type="molecule type" value="Genomic_DNA"/>
</dbReference>
<feature type="compositionally biased region" description="Low complexity" evidence="1">
    <location>
        <begin position="177"/>
        <end position="187"/>
    </location>
</feature>
<feature type="region of interest" description="Disordered" evidence="1">
    <location>
        <begin position="731"/>
        <end position="818"/>
    </location>
</feature>
<evidence type="ECO:0000313" key="2">
    <source>
        <dbReference type="EMBL" id="KAG4420233.1"/>
    </source>
</evidence>
<feature type="compositionally biased region" description="Polar residues" evidence="1">
    <location>
        <begin position="773"/>
        <end position="790"/>
    </location>
</feature>
<accession>A0A8H7TK29</accession>
<feature type="compositionally biased region" description="Basic and acidic residues" evidence="1">
    <location>
        <begin position="801"/>
        <end position="818"/>
    </location>
</feature>
<dbReference type="OrthoDB" id="3946750at2759"/>
<proteinExistence type="predicted"/>
<reference evidence="2" key="1">
    <citation type="submission" date="2021-02" db="EMBL/GenBank/DDBJ databases">
        <title>Genome sequence Cadophora malorum strain M34.</title>
        <authorList>
            <person name="Stefanovic E."/>
            <person name="Vu D."/>
            <person name="Scully C."/>
            <person name="Dijksterhuis J."/>
            <person name="Roader J."/>
            <person name="Houbraken J."/>
        </authorList>
    </citation>
    <scope>NUCLEOTIDE SEQUENCE</scope>
    <source>
        <strain evidence="2">M34</strain>
    </source>
</reference>
<feature type="region of interest" description="Disordered" evidence="1">
    <location>
        <begin position="166"/>
        <end position="198"/>
    </location>
</feature>
<feature type="compositionally biased region" description="Low complexity" evidence="1">
    <location>
        <begin position="791"/>
        <end position="800"/>
    </location>
</feature>
<feature type="region of interest" description="Disordered" evidence="1">
    <location>
        <begin position="368"/>
        <end position="389"/>
    </location>
</feature>
<protein>
    <submittedName>
        <fullName evidence="2">Uncharacterized protein</fullName>
    </submittedName>
</protein>
<name>A0A8H7TK29_9HELO</name>
<sequence>MLSSTLPSALTASTFQHSLAPSSALLLSTGRLPRRPRSHQQVRNFRLNLWSSYLDPSFQKEIRRRYRRVEKHKHIEALNRKLSWDRHFPIGRHVGLKGFMCSAWRGHDSRPGGRWVNVGDLKTVSEKPQSSHEDNHNKFDRSRLESLMNNRDSLYDFIRARSRIFGPGWTSTRPEPSKTTSSTDPSSHAFTQSSTYGQEGFRRRFQQHEQKAAEPEYDIDPISNRRIPTETHSNRARADAISVKTFKGYRSRFQDFEPPTSTAETTSPEIIHSLKDRLKGYQKIGNEQTENADPVQEGLKSYDEKVDYESRRFYDCAGIKVDYSDPVQNGLKDYDNKISDGKACPEHVEMAKNADPVQDGLADYDAKAGYRQGRPGESPEEQPEKSDPVTQAIKDYESRSEQTVIVRSSDTKLEPLNPVEQAIRDYENSEMYRRERKKKQADVLLKAIQDYEANYQNIATNLTGARLDPGKLNPVLKAIQEYESTASDEHQEPLDPILKAFREYKAAAQRTRGESRRQHGMAAPKQLDQLLQSIEENKSAVLRGAAVVGQLQERCPVQEGLKEYDAKVNHYQKPSETGRTTVKSLEFTSKPPVDTKMRGIVEETTEDLDLLRASDVRAASGIITSPAKETESEKVAKRKELEDKFDSYQSVTSSADEAAATDKVHASRKLVEELRIEHSELLNHAAHARGRIDAKIAEVEAGWEHESPTKKLTGNFVRDFPEEFEANWTAPDAVSNGLTSQPKTVSEADPLIGLAPESFSRDPTTPRMETSLDRSTAQRTDNPTNTQDSASSEPVVVPSEKPGENARSRSDKKEVRDRKNLVREIRGIYEEAYGTIDTKHRQVPVLEISATEHESTSQSNSQTLDQFSNTPEPTLYKILAYDPTMQSVSTAETTSIVPDSSDSLTPAEVLLRLSNPSKFFPHFESLQSQGYEIVAGSGDVLVFRKVRSGAPVLPKVETPAEAHEKAVNQERKRVTNPIDGMQSTPITGDFASPTGFVNYDLPRGSETPFKSNIDVRREEPVFSGRRNWEDEVEEERPKAKGKGKRLLVGAAWVAACSYAVGVVSEFFRTGGMDGKGPQGF</sequence>
<evidence type="ECO:0000313" key="3">
    <source>
        <dbReference type="Proteomes" id="UP000664132"/>
    </source>
</evidence>
<evidence type="ECO:0000256" key="1">
    <source>
        <dbReference type="SAM" id="MobiDB-lite"/>
    </source>
</evidence>
<dbReference type="AlphaFoldDB" id="A0A8H7TK29"/>
<keyword evidence="3" id="KW-1185">Reference proteome</keyword>
<dbReference type="Proteomes" id="UP000664132">
    <property type="component" value="Unassembled WGS sequence"/>
</dbReference>
<comment type="caution">
    <text evidence="2">The sequence shown here is derived from an EMBL/GenBank/DDBJ whole genome shotgun (WGS) entry which is preliminary data.</text>
</comment>
<feature type="compositionally biased region" description="Polar residues" evidence="1">
    <location>
        <begin position="188"/>
        <end position="197"/>
    </location>
</feature>